<dbReference type="InterPro" id="IPR003394">
    <property type="entry name" value="Porin_opacity"/>
</dbReference>
<evidence type="ECO:0000313" key="2">
    <source>
        <dbReference type="EMBL" id="MBF4103024.1"/>
    </source>
</evidence>
<dbReference type="EMBL" id="JADION010000043">
    <property type="protein sequence ID" value="MBF4103024.1"/>
    <property type="molecule type" value="Genomic_DNA"/>
</dbReference>
<comment type="caution">
    <text evidence="2">The sequence shown here is derived from an EMBL/GenBank/DDBJ whole genome shotgun (WGS) entry which is preliminary data.</text>
</comment>
<dbReference type="AlphaFoldDB" id="A0A930Y485"/>
<reference evidence="2" key="1">
    <citation type="submission" date="2020-11" db="EMBL/GenBank/DDBJ databases">
        <title>Gallibacterium anatis 1637, full genome, WGS.</title>
        <authorList>
            <person name="Laishevtcev A.I."/>
            <person name="Yakimova E.A."/>
            <person name="Petkovich D."/>
            <person name="Stepanova T.V."/>
            <person name="Kalendr R.S."/>
            <person name="Rubalsky E.O."/>
            <person name="Zulkarneev E.R."/>
            <person name="Aleshkin A.V."/>
        </authorList>
    </citation>
    <scope>NUCLEOTIDE SEQUENCE</scope>
    <source>
        <strain evidence="2">1637</strain>
    </source>
</reference>
<gene>
    <name evidence="2" type="ORF">INT80_12825</name>
</gene>
<dbReference type="GO" id="GO:0015288">
    <property type="term" value="F:porin activity"/>
    <property type="evidence" value="ECO:0007669"/>
    <property type="project" value="InterPro"/>
</dbReference>
<name>A0A930Y485_9PAST</name>
<organism evidence="2">
    <name type="scientific">Gallibacterium anatis</name>
    <dbReference type="NCBI Taxonomy" id="750"/>
    <lineage>
        <taxon>Bacteria</taxon>
        <taxon>Pseudomonadati</taxon>
        <taxon>Pseudomonadota</taxon>
        <taxon>Gammaproteobacteria</taxon>
        <taxon>Pasteurellales</taxon>
        <taxon>Pasteurellaceae</taxon>
        <taxon>Gallibacterium</taxon>
    </lineage>
</organism>
<dbReference type="Pfam" id="PF02462">
    <property type="entry name" value="Opacity"/>
    <property type="match status" value="1"/>
</dbReference>
<proteinExistence type="predicted"/>
<sequence>MQSNIKPYVGVRLSSNKIKMKSSDTGVYKRNDGTIFNALEKEKM</sequence>
<accession>A0A930Y485</accession>
<feature type="domain" description="Porin opacity type" evidence="1">
    <location>
        <begin position="2"/>
        <end position="24"/>
    </location>
</feature>
<dbReference type="GO" id="GO:0016020">
    <property type="term" value="C:membrane"/>
    <property type="evidence" value="ECO:0007669"/>
    <property type="project" value="InterPro"/>
</dbReference>
<evidence type="ECO:0000259" key="1">
    <source>
        <dbReference type="Pfam" id="PF02462"/>
    </source>
</evidence>
<protein>
    <recommendedName>
        <fullName evidence="1">Porin opacity type domain-containing protein</fullName>
    </recommendedName>
</protein>